<proteinExistence type="predicted"/>
<evidence type="ECO:0000313" key="1">
    <source>
        <dbReference type="EMBL" id="CDG43949.1"/>
    </source>
</evidence>
<dbReference type="AlphaFoldDB" id="A0A3Q0NAN8"/>
<dbReference type="EMBL" id="HG421741">
    <property type="protein sequence ID" value="CDG43949.1"/>
    <property type="molecule type" value="Genomic_DNA"/>
</dbReference>
<dbReference type="KEGG" id="lmod:LMON_0079"/>
<dbReference type="Proteomes" id="UP000016703">
    <property type="component" value="Chromosome"/>
</dbReference>
<accession>A0A3Q0NAN8</accession>
<organism evidence="1 2">
    <name type="scientific">Listeria monocytogenes serotype 1/2a (strain EGD / Mackaness)</name>
    <dbReference type="NCBI Taxonomy" id="1334565"/>
    <lineage>
        <taxon>Bacteria</taxon>
        <taxon>Bacillati</taxon>
        <taxon>Bacillota</taxon>
        <taxon>Bacilli</taxon>
        <taxon>Bacillales</taxon>
        <taxon>Listeriaceae</taxon>
        <taxon>Listeria</taxon>
    </lineage>
</organism>
<gene>
    <name evidence="1" type="ORF">LMON_0079</name>
</gene>
<evidence type="ECO:0000313" key="2">
    <source>
        <dbReference type="Proteomes" id="UP000016703"/>
    </source>
</evidence>
<reference evidence="1 2" key="1">
    <citation type="journal article" date="2014" name="MBio">
        <title>Comparison of widely used Listeria monocytogenes strains EGD, 10403S, and EGD-e highlights genomic variations underlying differences in pathogenicity.</title>
        <authorList>
            <person name="Becavin C."/>
            <person name="Bouchier C."/>
            <person name="Lechat P."/>
            <person name="Archambaud C."/>
            <person name="Creno S."/>
            <person name="Gouin E."/>
            <person name="Wu Z."/>
            <person name="Kuhbacher A."/>
            <person name="Brisse S."/>
            <person name="Pucciarelli M.G."/>
            <person name="Garcia-del Portillo F."/>
            <person name="Hain T."/>
            <person name="Portnoy D.A."/>
            <person name="Chakraborty T."/>
            <person name="Lecuit M."/>
            <person name="Pizarro-Cerda J."/>
            <person name="Moszer I."/>
            <person name="Bierne H."/>
            <person name="Cossart P."/>
        </authorList>
    </citation>
    <scope>NUCLEOTIDE SEQUENCE [LARGE SCALE GENOMIC DNA]</scope>
    <source>
        <strain evidence="2">EGD / Mackaness</strain>
    </source>
</reference>
<sequence length="58" mass="6556">MSRIDIGEIQAFLYQLRAANESGRKTIQNNSEIVCGDNIKKEGSLCIEKIFPNASFFF</sequence>
<protein>
    <submittedName>
        <fullName evidence="1">Uncharacterized protein</fullName>
    </submittedName>
</protein>
<name>A0A3Q0NAN8_LISMG</name>